<proteinExistence type="predicted"/>
<protein>
    <submittedName>
        <fullName evidence="2">Uncharacterized protein</fullName>
    </submittedName>
</protein>
<accession>A0A2H3JIF1</accession>
<dbReference type="EMBL" id="KB468024">
    <property type="protein sequence ID" value="PCH39643.1"/>
    <property type="molecule type" value="Genomic_DNA"/>
</dbReference>
<keyword evidence="1" id="KW-1133">Transmembrane helix</keyword>
<keyword evidence="1" id="KW-0472">Membrane</keyword>
<keyword evidence="1" id="KW-0812">Transmembrane</keyword>
<keyword evidence="3" id="KW-1185">Reference proteome</keyword>
<name>A0A2H3JIF1_WOLCO</name>
<sequence length="82" mass="8483">MEVTKVTAVAAAVVADIVVVAAAAVADVMDIVVMTVAKAKISSWTLLLRILLSLPAMVVIIGNDNNKSEESHANIEGKAPTI</sequence>
<evidence type="ECO:0000313" key="3">
    <source>
        <dbReference type="Proteomes" id="UP000218811"/>
    </source>
</evidence>
<evidence type="ECO:0000256" key="1">
    <source>
        <dbReference type="SAM" id="Phobius"/>
    </source>
</evidence>
<gene>
    <name evidence="2" type="ORF">WOLCODRAFT_159645</name>
</gene>
<feature type="transmembrane region" description="Helical" evidence="1">
    <location>
        <begin position="6"/>
        <end position="29"/>
    </location>
</feature>
<organism evidence="2 3">
    <name type="scientific">Wolfiporia cocos (strain MD-104)</name>
    <name type="common">Brown rot fungus</name>
    <dbReference type="NCBI Taxonomy" id="742152"/>
    <lineage>
        <taxon>Eukaryota</taxon>
        <taxon>Fungi</taxon>
        <taxon>Dikarya</taxon>
        <taxon>Basidiomycota</taxon>
        <taxon>Agaricomycotina</taxon>
        <taxon>Agaricomycetes</taxon>
        <taxon>Polyporales</taxon>
        <taxon>Phaeolaceae</taxon>
        <taxon>Wolfiporia</taxon>
    </lineage>
</organism>
<dbReference type="Proteomes" id="UP000218811">
    <property type="component" value="Unassembled WGS sequence"/>
</dbReference>
<dbReference type="AlphaFoldDB" id="A0A2H3JIF1"/>
<feature type="transmembrane region" description="Helical" evidence="1">
    <location>
        <begin position="41"/>
        <end position="61"/>
    </location>
</feature>
<evidence type="ECO:0000313" key="2">
    <source>
        <dbReference type="EMBL" id="PCH39643.1"/>
    </source>
</evidence>
<reference evidence="2 3" key="1">
    <citation type="journal article" date="2012" name="Science">
        <title>The Paleozoic origin of enzymatic lignin decomposition reconstructed from 31 fungal genomes.</title>
        <authorList>
            <person name="Floudas D."/>
            <person name="Binder M."/>
            <person name="Riley R."/>
            <person name="Barry K."/>
            <person name="Blanchette R.A."/>
            <person name="Henrissat B."/>
            <person name="Martinez A.T."/>
            <person name="Otillar R."/>
            <person name="Spatafora J.W."/>
            <person name="Yadav J.S."/>
            <person name="Aerts A."/>
            <person name="Benoit I."/>
            <person name="Boyd A."/>
            <person name="Carlson A."/>
            <person name="Copeland A."/>
            <person name="Coutinho P.M."/>
            <person name="de Vries R.P."/>
            <person name="Ferreira P."/>
            <person name="Findley K."/>
            <person name="Foster B."/>
            <person name="Gaskell J."/>
            <person name="Glotzer D."/>
            <person name="Gorecki P."/>
            <person name="Heitman J."/>
            <person name="Hesse C."/>
            <person name="Hori C."/>
            <person name="Igarashi K."/>
            <person name="Jurgens J.A."/>
            <person name="Kallen N."/>
            <person name="Kersten P."/>
            <person name="Kohler A."/>
            <person name="Kuees U."/>
            <person name="Kumar T.K.A."/>
            <person name="Kuo A."/>
            <person name="LaButti K."/>
            <person name="Larrondo L.F."/>
            <person name="Lindquist E."/>
            <person name="Ling A."/>
            <person name="Lombard V."/>
            <person name="Lucas S."/>
            <person name="Lundell T."/>
            <person name="Martin R."/>
            <person name="McLaughlin D.J."/>
            <person name="Morgenstern I."/>
            <person name="Morin E."/>
            <person name="Murat C."/>
            <person name="Nagy L.G."/>
            <person name="Nolan M."/>
            <person name="Ohm R.A."/>
            <person name="Patyshakuliyeva A."/>
            <person name="Rokas A."/>
            <person name="Ruiz-Duenas F.J."/>
            <person name="Sabat G."/>
            <person name="Salamov A."/>
            <person name="Samejima M."/>
            <person name="Schmutz J."/>
            <person name="Slot J.C."/>
            <person name="St John F."/>
            <person name="Stenlid J."/>
            <person name="Sun H."/>
            <person name="Sun S."/>
            <person name="Syed K."/>
            <person name="Tsang A."/>
            <person name="Wiebenga A."/>
            <person name="Young D."/>
            <person name="Pisabarro A."/>
            <person name="Eastwood D.C."/>
            <person name="Martin F."/>
            <person name="Cullen D."/>
            <person name="Grigoriev I.V."/>
            <person name="Hibbett D.S."/>
        </authorList>
    </citation>
    <scope>NUCLEOTIDE SEQUENCE [LARGE SCALE GENOMIC DNA]</scope>
    <source>
        <strain evidence="2 3">MD-104</strain>
    </source>
</reference>